<reference evidence="2 3" key="1">
    <citation type="submission" date="2017-09" db="EMBL/GenBank/DDBJ databases">
        <title>Bacterial strain isolated from the female urinary microbiota.</title>
        <authorList>
            <person name="Thomas-White K."/>
            <person name="Kumar N."/>
            <person name="Forster S."/>
            <person name="Putonti C."/>
            <person name="Lawley T."/>
            <person name="Wolfe A.J."/>
        </authorList>
    </citation>
    <scope>NUCLEOTIDE SEQUENCE [LARGE SCALE GENOMIC DNA]</scope>
    <source>
        <strain evidence="2 3">UMB0834</strain>
    </source>
</reference>
<feature type="domain" description="Homeodomain phBC6A51-type" evidence="1">
    <location>
        <begin position="15"/>
        <end position="115"/>
    </location>
</feature>
<dbReference type="Pfam" id="PF13022">
    <property type="entry name" value="HTH_Tnp_1_2"/>
    <property type="match status" value="1"/>
</dbReference>
<protein>
    <submittedName>
        <fullName evidence="2">DNA-binding protein</fullName>
    </submittedName>
</protein>
<comment type="caution">
    <text evidence="2">The sequence shown here is derived from an EMBL/GenBank/DDBJ whole genome shotgun (WGS) entry which is preliminary data.</text>
</comment>
<dbReference type="Gene3D" id="1.10.10.60">
    <property type="entry name" value="Homeodomain-like"/>
    <property type="match status" value="1"/>
</dbReference>
<accession>A0A2N6QKK7</accession>
<evidence type="ECO:0000259" key="1">
    <source>
        <dbReference type="Pfam" id="PF13022"/>
    </source>
</evidence>
<organism evidence="2 3">
    <name type="scientific">Staphylococcus pettenkoferi</name>
    <dbReference type="NCBI Taxonomy" id="170573"/>
    <lineage>
        <taxon>Bacteria</taxon>
        <taxon>Bacillati</taxon>
        <taxon>Bacillota</taxon>
        <taxon>Bacilli</taxon>
        <taxon>Bacillales</taxon>
        <taxon>Staphylococcaceae</taxon>
        <taxon>Staphylococcus</taxon>
    </lineage>
</organism>
<dbReference type="Proteomes" id="UP000235748">
    <property type="component" value="Unassembled WGS sequence"/>
</dbReference>
<dbReference type="RefSeq" id="WP_037549661.1">
    <property type="nucleotide sequence ID" value="NZ_JANSKQ010000002.1"/>
</dbReference>
<dbReference type="InterPro" id="IPR024978">
    <property type="entry name" value="Homeodomain_phBC6A51-type"/>
</dbReference>
<dbReference type="SUPFAM" id="SSF88659">
    <property type="entry name" value="Sigma3 and sigma4 domains of RNA polymerase sigma factors"/>
    <property type="match status" value="1"/>
</dbReference>
<evidence type="ECO:0000313" key="2">
    <source>
        <dbReference type="EMBL" id="PMC20181.1"/>
    </source>
</evidence>
<dbReference type="InterPro" id="IPR013324">
    <property type="entry name" value="RNA_pol_sigma_r3/r4-like"/>
</dbReference>
<name>A0A2N6QKK7_9STAP</name>
<dbReference type="GO" id="GO:0003677">
    <property type="term" value="F:DNA binding"/>
    <property type="evidence" value="ECO:0007669"/>
    <property type="project" value="UniProtKB-KW"/>
</dbReference>
<dbReference type="EMBL" id="PNGG01000001">
    <property type="protein sequence ID" value="PMC20181.1"/>
    <property type="molecule type" value="Genomic_DNA"/>
</dbReference>
<sequence length="128" mass="14739">MTKMQNNATFGAYLELTKKQQEYIRIKNEMSLSDGEIAAEIDVNRSTISRWKHDNKFREGLKGYQVEYLSNQVPKALQTMINLLDAKSELVRFQASKDILDRSGYTPVDKQELEVTTPNIINNIPLED</sequence>
<dbReference type="AlphaFoldDB" id="A0A2N6QKK7"/>
<proteinExistence type="predicted"/>
<keyword evidence="2" id="KW-0238">DNA-binding</keyword>
<evidence type="ECO:0000313" key="3">
    <source>
        <dbReference type="Proteomes" id="UP000235748"/>
    </source>
</evidence>
<gene>
    <name evidence="2" type="ORF">CJ235_00485</name>
</gene>